<feature type="transmembrane region" description="Helical" evidence="1">
    <location>
        <begin position="195"/>
        <end position="212"/>
    </location>
</feature>
<evidence type="ECO:0000313" key="3">
    <source>
        <dbReference type="EMBL" id="GBC99366.1"/>
    </source>
</evidence>
<dbReference type="AlphaFoldDB" id="A0A2H5XDW5"/>
<evidence type="ECO:0000313" key="4">
    <source>
        <dbReference type="Proteomes" id="UP000236173"/>
    </source>
</evidence>
<dbReference type="Pfam" id="PF02517">
    <property type="entry name" value="Rce1-like"/>
    <property type="match status" value="1"/>
</dbReference>
<feature type="transmembrane region" description="Helical" evidence="1">
    <location>
        <begin position="32"/>
        <end position="59"/>
    </location>
</feature>
<gene>
    <name evidence="3" type="ORF">HRbin17_01888</name>
</gene>
<sequence length="214" mass="23307">MPRQRPTGLIAFVGVLSAVACYLAPVHPYANWIGWCLWGFLCGFVLPVGVILALGEPLTAWGITLGDWKRGLAVVVVGVTAMGAVGWWAAQRPDFRAYYLPLTAHLRANLIAFWLALAAYMLGWEFLFRGFLLFGLAGTEKPVPTRRLVGAIAFSTLLFGLSHLGKPLPEVAGSFCAGVILCVVAWTTRSIMAPVLLHTFVFGMFTAQVAWLNR</sequence>
<keyword evidence="1" id="KW-0472">Membrane</keyword>
<dbReference type="InterPro" id="IPR003675">
    <property type="entry name" value="Rce1/LyrA-like_dom"/>
</dbReference>
<evidence type="ECO:0000256" key="1">
    <source>
        <dbReference type="SAM" id="Phobius"/>
    </source>
</evidence>
<keyword evidence="1" id="KW-1133">Transmembrane helix</keyword>
<reference evidence="4" key="1">
    <citation type="submission" date="2017-09" db="EMBL/GenBank/DDBJ databases">
        <title>Metaegenomics of thermophilic ammonia-oxidizing enrichment culture.</title>
        <authorList>
            <person name="Kato S."/>
            <person name="Suzuki K."/>
        </authorList>
    </citation>
    <scope>NUCLEOTIDE SEQUENCE [LARGE SCALE GENOMIC DNA]</scope>
</reference>
<organism evidence="3 4">
    <name type="scientific">Candidatus Fervidibacter japonicus</name>
    <dbReference type="NCBI Taxonomy" id="2035412"/>
    <lineage>
        <taxon>Bacteria</taxon>
        <taxon>Candidatus Fervidibacterota</taxon>
        <taxon>Candidatus Fervidibacter</taxon>
    </lineage>
</organism>
<protein>
    <recommendedName>
        <fullName evidence="2">CAAX prenyl protease 2/Lysostaphin resistance protein A-like domain-containing protein</fullName>
    </recommendedName>
</protein>
<name>A0A2H5XDW5_9BACT</name>
<feature type="transmembrane region" description="Helical" evidence="1">
    <location>
        <begin position="110"/>
        <end position="136"/>
    </location>
</feature>
<feature type="domain" description="CAAX prenyl protease 2/Lysostaphin resistance protein A-like" evidence="2">
    <location>
        <begin position="110"/>
        <end position="200"/>
    </location>
</feature>
<comment type="caution">
    <text evidence="3">The sequence shown here is derived from an EMBL/GenBank/DDBJ whole genome shotgun (WGS) entry which is preliminary data.</text>
</comment>
<feature type="transmembrane region" description="Helical" evidence="1">
    <location>
        <begin position="71"/>
        <end position="90"/>
    </location>
</feature>
<keyword evidence="1" id="KW-0812">Transmembrane</keyword>
<accession>A0A2H5XDW5</accession>
<feature type="transmembrane region" description="Helical" evidence="1">
    <location>
        <begin position="148"/>
        <end position="165"/>
    </location>
</feature>
<proteinExistence type="predicted"/>
<dbReference type="Proteomes" id="UP000236173">
    <property type="component" value="Unassembled WGS sequence"/>
</dbReference>
<dbReference type="GO" id="GO:0004175">
    <property type="term" value="F:endopeptidase activity"/>
    <property type="evidence" value="ECO:0007669"/>
    <property type="project" value="UniProtKB-ARBA"/>
</dbReference>
<dbReference type="GO" id="GO:0080120">
    <property type="term" value="P:CAAX-box protein maturation"/>
    <property type="evidence" value="ECO:0007669"/>
    <property type="project" value="UniProtKB-ARBA"/>
</dbReference>
<evidence type="ECO:0000259" key="2">
    <source>
        <dbReference type="Pfam" id="PF02517"/>
    </source>
</evidence>
<feature type="transmembrane region" description="Helical" evidence="1">
    <location>
        <begin position="7"/>
        <end position="26"/>
    </location>
</feature>
<dbReference type="EMBL" id="BEHT01000026">
    <property type="protein sequence ID" value="GBC99366.1"/>
    <property type="molecule type" value="Genomic_DNA"/>
</dbReference>
<dbReference type="PROSITE" id="PS51257">
    <property type="entry name" value="PROKAR_LIPOPROTEIN"/>
    <property type="match status" value="1"/>
</dbReference>